<protein>
    <submittedName>
        <fullName evidence="2">Serine hydrolase domain-containing protein</fullName>
        <ecNumber evidence="2">3.1.1.103</ecNumber>
    </submittedName>
</protein>
<dbReference type="Pfam" id="PF00144">
    <property type="entry name" value="Beta-lactamase"/>
    <property type="match status" value="1"/>
</dbReference>
<dbReference type="PANTHER" id="PTHR46825">
    <property type="entry name" value="D-ALANYL-D-ALANINE-CARBOXYPEPTIDASE/ENDOPEPTIDASE AMPH"/>
    <property type="match status" value="1"/>
</dbReference>
<dbReference type="EMBL" id="CP132942">
    <property type="protein sequence ID" value="XCB33443.1"/>
    <property type="molecule type" value="Genomic_DNA"/>
</dbReference>
<evidence type="ECO:0000313" key="2">
    <source>
        <dbReference type="EMBL" id="XCB33443.1"/>
    </source>
</evidence>
<dbReference type="GO" id="GO:0016787">
    <property type="term" value="F:hydrolase activity"/>
    <property type="evidence" value="ECO:0007669"/>
    <property type="project" value="UniProtKB-KW"/>
</dbReference>
<sequence length="500" mass="52660">MTIRLVRVAVLFGAFLLMETSLLAQSGSTMFDGVWLGTLNVGAQTLRLQLHLQTGVTGSCTLDSLDQNGFRIVCDHVEVKGEKLSFEVPTVGGSWSGRISADGKTLTGTWMQGGGSWRLVMQHQATAIGPSETAALVFDPAMAAVAVTDLKPVLDHDLVAALKDGMLAPQNHGGVTIGVVQRGVKRIFNYGAASPDDVFEIGSITKTFTGLILAQMVEQGKVRLDEPVRELLPPGTVAKPTSGAEITLLELSDQHSGLPRLPENLKPADPRNPYADYDESLLYAYIAQHGVGVAPGVAFGYSNLGVGLLGQALAVRSGESYAELLHAQITGPLQMRSTGIALSAEMRAHLAQGHDVKGQPVGTWDLTALAGAGAVRSTAADMLTYLEAQLHPDHLPVGGVGVESKTLGAAIKASHFIHAEISPGIKIGLNWFRDDATGNYFHDGATGGYSSYSVFNPEKDFALVVLCNTTQGADAFANRLGGHITQRMAGVPAISLAPLP</sequence>
<dbReference type="EC" id="3.1.1.103" evidence="2"/>
<dbReference type="RefSeq" id="WP_353064280.1">
    <property type="nucleotide sequence ID" value="NZ_CP132942.1"/>
</dbReference>
<proteinExistence type="predicted"/>
<reference evidence="2" key="1">
    <citation type="submission" date="2023-08" db="EMBL/GenBank/DDBJ databases">
        <authorList>
            <person name="Messyasz A."/>
            <person name="Mannisto M.K."/>
            <person name="Kerkhof L.J."/>
            <person name="Haggblom M."/>
        </authorList>
    </citation>
    <scope>NUCLEOTIDE SEQUENCE</scope>
    <source>
        <strain evidence="2">X5P6</strain>
    </source>
</reference>
<evidence type="ECO:0000259" key="1">
    <source>
        <dbReference type="Pfam" id="PF00144"/>
    </source>
</evidence>
<organism evidence="2">
    <name type="scientific">Tunturiibacter psychrotolerans</name>
    <dbReference type="NCBI Taxonomy" id="3069686"/>
    <lineage>
        <taxon>Bacteria</taxon>
        <taxon>Pseudomonadati</taxon>
        <taxon>Acidobacteriota</taxon>
        <taxon>Terriglobia</taxon>
        <taxon>Terriglobales</taxon>
        <taxon>Acidobacteriaceae</taxon>
        <taxon>Tunturiibacter</taxon>
    </lineage>
</organism>
<dbReference type="InterPro" id="IPR012338">
    <property type="entry name" value="Beta-lactam/transpept-like"/>
</dbReference>
<name>A0AAU7ZR40_9BACT</name>
<gene>
    <name evidence="2" type="ORF">RBB77_00770</name>
</gene>
<keyword evidence="2" id="KW-0378">Hydrolase</keyword>
<dbReference type="InterPro" id="IPR001466">
    <property type="entry name" value="Beta-lactam-related"/>
</dbReference>
<accession>A0AAU7ZR40</accession>
<dbReference type="SUPFAM" id="SSF56601">
    <property type="entry name" value="beta-lactamase/transpeptidase-like"/>
    <property type="match status" value="1"/>
</dbReference>
<dbReference type="AlphaFoldDB" id="A0AAU7ZR40"/>
<dbReference type="Gene3D" id="3.40.710.10">
    <property type="entry name" value="DD-peptidase/beta-lactamase superfamily"/>
    <property type="match status" value="1"/>
</dbReference>
<reference evidence="2" key="2">
    <citation type="journal article" date="2024" name="Environ. Microbiol.">
        <title>Genome analysis and description of Tunturibacter gen. nov. expands the diversity of Terriglobia in tundra soils.</title>
        <authorList>
            <person name="Messyasz A."/>
            <person name="Mannisto M.K."/>
            <person name="Kerkhof L.J."/>
            <person name="Haggblom M.M."/>
        </authorList>
    </citation>
    <scope>NUCLEOTIDE SEQUENCE</scope>
    <source>
        <strain evidence="2">X5P6</strain>
    </source>
</reference>
<dbReference type="KEGG" id="tpsc:RBB77_00770"/>
<dbReference type="PANTHER" id="PTHR46825:SF7">
    <property type="entry name" value="D-ALANYL-D-ALANINE CARBOXYPEPTIDASE"/>
    <property type="match status" value="1"/>
</dbReference>
<dbReference type="InterPro" id="IPR050491">
    <property type="entry name" value="AmpC-like"/>
</dbReference>
<feature type="domain" description="Beta-lactamase-related" evidence="1">
    <location>
        <begin position="168"/>
        <end position="475"/>
    </location>
</feature>